<feature type="transmembrane region" description="Helical" evidence="1">
    <location>
        <begin position="50"/>
        <end position="69"/>
    </location>
</feature>
<dbReference type="InterPro" id="IPR009305">
    <property type="entry name" value="Mpo1-like"/>
</dbReference>
<dbReference type="RefSeq" id="WP_379085146.1">
    <property type="nucleotide sequence ID" value="NZ_JBHTJO010000001.1"/>
</dbReference>
<comment type="caution">
    <text evidence="2">The sequence shown here is derived from an EMBL/GenBank/DDBJ whole genome shotgun (WGS) entry which is preliminary data.</text>
</comment>
<evidence type="ECO:0000313" key="2">
    <source>
        <dbReference type="EMBL" id="MFD0985937.1"/>
    </source>
</evidence>
<name>A0ABW3J8W1_9HYPH</name>
<reference evidence="3" key="1">
    <citation type="journal article" date="2019" name="Int. J. Syst. Evol. Microbiol.">
        <title>The Global Catalogue of Microorganisms (GCM) 10K type strain sequencing project: providing services to taxonomists for standard genome sequencing and annotation.</title>
        <authorList>
            <consortium name="The Broad Institute Genomics Platform"/>
            <consortium name="The Broad Institute Genome Sequencing Center for Infectious Disease"/>
            <person name="Wu L."/>
            <person name="Ma J."/>
        </authorList>
    </citation>
    <scope>NUCLEOTIDE SEQUENCE [LARGE SCALE GENOMIC DNA]</scope>
    <source>
        <strain evidence="3">CCUG 61697</strain>
    </source>
</reference>
<proteinExistence type="predicted"/>
<keyword evidence="1" id="KW-0812">Transmembrane</keyword>
<sequence length="120" mass="13763">MSDQHATYDDFWQRYLRDHGRSGTRALHFLGTTLAVACIIAAAITFRPGLLILALVCGYGFAWFGHFVIEKNKPTMFGHPFWSFASDFRMTWLWYTGRLGEELARAGVSNDEMQEHEEQA</sequence>
<dbReference type="EMBL" id="JBHTJO010000001">
    <property type="protein sequence ID" value="MFD0985937.1"/>
    <property type="molecule type" value="Genomic_DNA"/>
</dbReference>
<evidence type="ECO:0000256" key="1">
    <source>
        <dbReference type="SAM" id="Phobius"/>
    </source>
</evidence>
<keyword evidence="1" id="KW-1133">Transmembrane helix</keyword>
<gene>
    <name evidence="2" type="ORF">ACFQ2F_02365</name>
</gene>
<feature type="transmembrane region" description="Helical" evidence="1">
    <location>
        <begin position="26"/>
        <end position="44"/>
    </location>
</feature>
<dbReference type="Pfam" id="PF06127">
    <property type="entry name" value="Mpo1-like"/>
    <property type="match status" value="1"/>
</dbReference>
<dbReference type="PANTHER" id="PTHR34205">
    <property type="entry name" value="TRANSMEMBRANE PROTEIN"/>
    <property type="match status" value="1"/>
</dbReference>
<protein>
    <submittedName>
        <fullName evidence="2">Mpo1-like protein</fullName>
    </submittedName>
</protein>
<dbReference type="PANTHER" id="PTHR34205:SF2">
    <property type="entry name" value="DUF962 DOMAIN-CONTAINING PROTEIN"/>
    <property type="match status" value="1"/>
</dbReference>
<dbReference type="Proteomes" id="UP001597102">
    <property type="component" value="Unassembled WGS sequence"/>
</dbReference>
<keyword evidence="3" id="KW-1185">Reference proteome</keyword>
<evidence type="ECO:0000313" key="3">
    <source>
        <dbReference type="Proteomes" id="UP001597102"/>
    </source>
</evidence>
<keyword evidence="1" id="KW-0472">Membrane</keyword>
<organism evidence="2 3">
    <name type="scientific">Methyloligella solikamskensis</name>
    <dbReference type="NCBI Taxonomy" id="1177756"/>
    <lineage>
        <taxon>Bacteria</taxon>
        <taxon>Pseudomonadati</taxon>
        <taxon>Pseudomonadota</taxon>
        <taxon>Alphaproteobacteria</taxon>
        <taxon>Hyphomicrobiales</taxon>
        <taxon>Hyphomicrobiaceae</taxon>
        <taxon>Methyloligella</taxon>
    </lineage>
</organism>
<accession>A0ABW3J8W1</accession>